<organism evidence="1 2">
    <name type="scientific">Arctium lappa</name>
    <name type="common">Greater burdock</name>
    <name type="synonym">Lappa major</name>
    <dbReference type="NCBI Taxonomy" id="4217"/>
    <lineage>
        <taxon>Eukaryota</taxon>
        <taxon>Viridiplantae</taxon>
        <taxon>Streptophyta</taxon>
        <taxon>Embryophyta</taxon>
        <taxon>Tracheophyta</taxon>
        <taxon>Spermatophyta</taxon>
        <taxon>Magnoliopsida</taxon>
        <taxon>eudicotyledons</taxon>
        <taxon>Gunneridae</taxon>
        <taxon>Pentapetalae</taxon>
        <taxon>asterids</taxon>
        <taxon>campanulids</taxon>
        <taxon>Asterales</taxon>
        <taxon>Asteraceae</taxon>
        <taxon>Carduoideae</taxon>
        <taxon>Cardueae</taxon>
        <taxon>Arctiinae</taxon>
        <taxon>Arctium</taxon>
    </lineage>
</organism>
<name>A0ACB9FLZ8_ARCLA</name>
<reference evidence="2" key="1">
    <citation type="journal article" date="2022" name="Mol. Ecol. Resour.">
        <title>The genomes of chicory, endive, great burdock and yacon provide insights into Asteraceae palaeo-polyploidization history and plant inulin production.</title>
        <authorList>
            <person name="Fan W."/>
            <person name="Wang S."/>
            <person name="Wang H."/>
            <person name="Wang A."/>
            <person name="Jiang F."/>
            <person name="Liu H."/>
            <person name="Zhao H."/>
            <person name="Xu D."/>
            <person name="Zhang Y."/>
        </authorList>
    </citation>
    <scope>NUCLEOTIDE SEQUENCE [LARGE SCALE GENOMIC DNA]</scope>
    <source>
        <strain evidence="2">cv. Niubang</strain>
    </source>
</reference>
<gene>
    <name evidence="1" type="ORF">L6452_03146</name>
</gene>
<reference evidence="1 2" key="2">
    <citation type="journal article" date="2022" name="Mol. Ecol. Resour.">
        <title>The genomes of chicory, endive, great burdock and yacon provide insights into Asteraceae paleo-polyploidization history and plant inulin production.</title>
        <authorList>
            <person name="Fan W."/>
            <person name="Wang S."/>
            <person name="Wang H."/>
            <person name="Wang A."/>
            <person name="Jiang F."/>
            <person name="Liu H."/>
            <person name="Zhao H."/>
            <person name="Xu D."/>
            <person name="Zhang Y."/>
        </authorList>
    </citation>
    <scope>NUCLEOTIDE SEQUENCE [LARGE SCALE GENOMIC DNA]</scope>
    <source>
        <strain evidence="2">cv. Niubang</strain>
    </source>
</reference>
<proteinExistence type="predicted"/>
<protein>
    <submittedName>
        <fullName evidence="1">Uncharacterized protein</fullName>
    </submittedName>
</protein>
<dbReference type="EMBL" id="CM042047">
    <property type="protein sequence ID" value="KAI3771973.1"/>
    <property type="molecule type" value="Genomic_DNA"/>
</dbReference>
<keyword evidence="2" id="KW-1185">Reference proteome</keyword>
<comment type="caution">
    <text evidence="1">The sequence shown here is derived from an EMBL/GenBank/DDBJ whole genome shotgun (WGS) entry which is preliminary data.</text>
</comment>
<evidence type="ECO:0000313" key="1">
    <source>
        <dbReference type="EMBL" id="KAI3771973.1"/>
    </source>
</evidence>
<accession>A0ACB9FLZ8</accession>
<evidence type="ECO:0000313" key="2">
    <source>
        <dbReference type="Proteomes" id="UP001055879"/>
    </source>
</evidence>
<dbReference type="Proteomes" id="UP001055879">
    <property type="component" value="Linkage Group LG01"/>
</dbReference>
<sequence>MRQETWKIKSGSICGRKFTATVFWKLQRQRPKWKNELDLHVDFESEEEDDREEGGGDRNSNQPVIQVHEISSNDGSNDGQQQSNEGVENLLKDLTMEDKDVQAPEKKVKTQEDSHFIANPIIEIGSSSRCTRSTTRANEQKVTNLNNFLENNDRVDDETKVPSRKSAVKREVSKSDEVHETDKGSDDSDKKRKQSTTYSHDLIRKRPRLASLSTRTSPKTLHDTIKGLIPEQKTAVTKMQLDLRSGSIGITVESVHEIFGLPIRGIDLLDSDDRSFGLKLTKEWRRQFQKMNIRPTDIMNLILQSDNTDFMFKMDFLVLFVNLMADCNSMGSCSLSFIAKLKNESMVTKINWSKYIFAKVKTGKEKWRRDNDMCFYSGPLTYLTVSIF</sequence>